<dbReference type="EMBL" id="NBTZ01000030">
    <property type="protein sequence ID" value="OTP77567.1"/>
    <property type="molecule type" value="Genomic_DNA"/>
</dbReference>
<proteinExistence type="predicted"/>
<gene>
    <name evidence="1" type="ORF">PAMC26577_08020</name>
</gene>
<dbReference type="AlphaFoldDB" id="A0A242N1K9"/>
<dbReference type="Proteomes" id="UP000195221">
    <property type="component" value="Unassembled WGS sequence"/>
</dbReference>
<protein>
    <submittedName>
        <fullName evidence="1">Uncharacterized protein</fullName>
    </submittedName>
</protein>
<evidence type="ECO:0000313" key="2">
    <source>
        <dbReference type="Proteomes" id="UP000195221"/>
    </source>
</evidence>
<accession>A0A242N1K9</accession>
<name>A0A242N1K9_CABSO</name>
<reference evidence="1 2" key="1">
    <citation type="submission" date="2017-03" db="EMBL/GenBank/DDBJ databases">
        <title>Genome analysis of strain PAMC 26577.</title>
        <authorList>
            <person name="Oh H.-M."/>
            <person name="Yang J.-A."/>
        </authorList>
    </citation>
    <scope>NUCLEOTIDE SEQUENCE [LARGE SCALE GENOMIC DNA]</scope>
    <source>
        <strain evidence="1 2">PAMC 26577</strain>
    </source>
</reference>
<organism evidence="1 2">
    <name type="scientific">Caballeronia sordidicola</name>
    <name type="common">Burkholderia sordidicola</name>
    <dbReference type="NCBI Taxonomy" id="196367"/>
    <lineage>
        <taxon>Bacteria</taxon>
        <taxon>Pseudomonadati</taxon>
        <taxon>Pseudomonadota</taxon>
        <taxon>Betaproteobacteria</taxon>
        <taxon>Burkholderiales</taxon>
        <taxon>Burkholderiaceae</taxon>
        <taxon>Caballeronia</taxon>
    </lineage>
</organism>
<sequence length="52" mass="5759">MRETPGRVVKAKRTLVQTGANRLLAALEQFKEHAQTTPEATKSISMFVTDCP</sequence>
<comment type="caution">
    <text evidence="1">The sequence shown here is derived from an EMBL/GenBank/DDBJ whole genome shotgun (WGS) entry which is preliminary data.</text>
</comment>
<evidence type="ECO:0000313" key="1">
    <source>
        <dbReference type="EMBL" id="OTP77567.1"/>
    </source>
</evidence>